<dbReference type="Pfam" id="PF03798">
    <property type="entry name" value="TRAM_LAG1_CLN8"/>
    <property type="match status" value="1"/>
</dbReference>
<dbReference type="InterPro" id="IPR050846">
    <property type="entry name" value="TLCD"/>
</dbReference>
<proteinExistence type="predicted"/>
<evidence type="ECO:0000256" key="2">
    <source>
        <dbReference type="ARBA" id="ARBA00022692"/>
    </source>
</evidence>
<keyword evidence="9" id="KW-1185">Reference proteome</keyword>
<sequence length="276" mass="32706">VDFHSKLFDESFSMTIQLIMKSCTNESIKIIGYSFVVFTLLNYITSICAAFLTTFYNKLDKRKKAIWDNTFISYIHAWICSVITPLCFYYYPHAWHDMIYADVSLCRFQIALSIGYFFADMFDFWIKHIFMDSPGIWLHHVVVVTTFFASIVTCEFSPYLVATLLVEISNVFLHQRKLYLTSFKTKSTSFYQINSLLLLLTFIFARFTVHGYLTIRVWMEYKLFDNIAYWRIAFLGMIAMNVLNLQLFLQLWSADWSKMILKKRSRSLSIENHKKK</sequence>
<dbReference type="Proteomes" id="UP001153678">
    <property type="component" value="Unassembled WGS sequence"/>
</dbReference>
<dbReference type="PANTHER" id="PTHR13439">
    <property type="entry name" value="CT120 PROTEIN"/>
    <property type="match status" value="1"/>
</dbReference>
<evidence type="ECO:0000313" key="9">
    <source>
        <dbReference type="Proteomes" id="UP001153678"/>
    </source>
</evidence>
<reference evidence="8" key="1">
    <citation type="submission" date="2022-08" db="EMBL/GenBank/DDBJ databases">
        <authorList>
            <person name="Kallberg Y."/>
            <person name="Tangrot J."/>
            <person name="Rosling A."/>
        </authorList>
    </citation>
    <scope>NUCLEOTIDE SEQUENCE</scope>
    <source>
        <strain evidence="8">Wild A</strain>
    </source>
</reference>
<feature type="transmembrane region" description="Helical" evidence="6">
    <location>
        <begin position="30"/>
        <end position="59"/>
    </location>
</feature>
<evidence type="ECO:0000256" key="1">
    <source>
        <dbReference type="ARBA" id="ARBA00004141"/>
    </source>
</evidence>
<evidence type="ECO:0000256" key="3">
    <source>
        <dbReference type="ARBA" id="ARBA00022989"/>
    </source>
</evidence>
<protein>
    <submittedName>
        <fullName evidence="8">11496_t:CDS:1</fullName>
    </submittedName>
</protein>
<dbReference type="SMART" id="SM00724">
    <property type="entry name" value="TLC"/>
    <property type="match status" value="1"/>
</dbReference>
<dbReference type="GO" id="GO:0097035">
    <property type="term" value="P:regulation of membrane lipid distribution"/>
    <property type="evidence" value="ECO:0007669"/>
    <property type="project" value="TreeGrafter"/>
</dbReference>
<comment type="subcellular location">
    <subcellularLocation>
        <location evidence="1">Membrane</location>
        <topology evidence="1">Multi-pass membrane protein</topology>
    </subcellularLocation>
</comment>
<dbReference type="GO" id="GO:0005886">
    <property type="term" value="C:plasma membrane"/>
    <property type="evidence" value="ECO:0007669"/>
    <property type="project" value="TreeGrafter"/>
</dbReference>
<dbReference type="OrthoDB" id="10266980at2759"/>
<dbReference type="AlphaFoldDB" id="A0A9W4SYB3"/>
<accession>A0A9W4SYB3</accession>
<dbReference type="PANTHER" id="PTHR13439:SF4">
    <property type="entry name" value="TLC DOMAIN-CONTAINING PROTEIN"/>
    <property type="match status" value="1"/>
</dbReference>
<feature type="non-terminal residue" evidence="8">
    <location>
        <position position="276"/>
    </location>
</feature>
<keyword evidence="4 5" id="KW-0472">Membrane</keyword>
<dbReference type="GO" id="GO:0071709">
    <property type="term" value="P:membrane assembly"/>
    <property type="evidence" value="ECO:0007669"/>
    <property type="project" value="TreeGrafter"/>
</dbReference>
<dbReference type="GO" id="GO:0007009">
    <property type="term" value="P:plasma membrane organization"/>
    <property type="evidence" value="ECO:0007669"/>
    <property type="project" value="TreeGrafter"/>
</dbReference>
<keyword evidence="3 6" id="KW-1133">Transmembrane helix</keyword>
<feature type="transmembrane region" description="Helical" evidence="6">
    <location>
        <begin position="156"/>
        <end position="173"/>
    </location>
</feature>
<comment type="caution">
    <text evidence="8">The sequence shown here is derived from an EMBL/GenBank/DDBJ whole genome shotgun (WGS) entry which is preliminary data.</text>
</comment>
<feature type="domain" description="TLC" evidence="7">
    <location>
        <begin position="62"/>
        <end position="269"/>
    </location>
</feature>
<keyword evidence="2 5" id="KW-0812">Transmembrane</keyword>
<dbReference type="EMBL" id="CAMKVN010003910">
    <property type="protein sequence ID" value="CAI2185902.1"/>
    <property type="molecule type" value="Genomic_DNA"/>
</dbReference>
<feature type="transmembrane region" description="Helical" evidence="6">
    <location>
        <begin position="227"/>
        <end position="254"/>
    </location>
</feature>
<dbReference type="GO" id="GO:0055091">
    <property type="term" value="P:phospholipid homeostasis"/>
    <property type="evidence" value="ECO:0007669"/>
    <property type="project" value="TreeGrafter"/>
</dbReference>
<gene>
    <name evidence="8" type="ORF">FWILDA_LOCUS12309</name>
</gene>
<dbReference type="PROSITE" id="PS50922">
    <property type="entry name" value="TLC"/>
    <property type="match status" value="1"/>
</dbReference>
<evidence type="ECO:0000256" key="4">
    <source>
        <dbReference type="ARBA" id="ARBA00023136"/>
    </source>
</evidence>
<evidence type="ECO:0000313" key="8">
    <source>
        <dbReference type="EMBL" id="CAI2185902.1"/>
    </source>
</evidence>
<dbReference type="InterPro" id="IPR006634">
    <property type="entry name" value="TLC-dom"/>
</dbReference>
<feature type="transmembrane region" description="Helical" evidence="6">
    <location>
        <begin position="193"/>
        <end position="215"/>
    </location>
</feature>
<organism evidence="8 9">
    <name type="scientific">Funneliformis geosporum</name>
    <dbReference type="NCBI Taxonomy" id="1117311"/>
    <lineage>
        <taxon>Eukaryota</taxon>
        <taxon>Fungi</taxon>
        <taxon>Fungi incertae sedis</taxon>
        <taxon>Mucoromycota</taxon>
        <taxon>Glomeromycotina</taxon>
        <taxon>Glomeromycetes</taxon>
        <taxon>Glomerales</taxon>
        <taxon>Glomeraceae</taxon>
        <taxon>Funneliformis</taxon>
    </lineage>
</organism>
<name>A0A9W4SYB3_9GLOM</name>
<feature type="transmembrane region" description="Helical" evidence="6">
    <location>
        <begin position="71"/>
        <end position="92"/>
    </location>
</feature>
<evidence type="ECO:0000259" key="7">
    <source>
        <dbReference type="PROSITE" id="PS50922"/>
    </source>
</evidence>
<evidence type="ECO:0000256" key="5">
    <source>
        <dbReference type="PROSITE-ProRule" id="PRU00205"/>
    </source>
</evidence>
<evidence type="ECO:0000256" key="6">
    <source>
        <dbReference type="SAM" id="Phobius"/>
    </source>
</evidence>